<protein>
    <submittedName>
        <fullName evidence="1">Uncharacterized protein</fullName>
    </submittedName>
</protein>
<accession>A0ABQ3MWW5</accession>
<name>A0ABQ3MWW5_9BACI</name>
<proteinExistence type="predicted"/>
<organism evidence="1 2">
    <name type="scientific">Neobacillus kokaensis</name>
    <dbReference type="NCBI Taxonomy" id="2759023"/>
    <lineage>
        <taxon>Bacteria</taxon>
        <taxon>Bacillati</taxon>
        <taxon>Bacillota</taxon>
        <taxon>Bacilli</taxon>
        <taxon>Bacillales</taxon>
        <taxon>Bacillaceae</taxon>
        <taxon>Neobacillus</taxon>
    </lineage>
</organism>
<gene>
    <name evidence="1" type="ORF">AM1BK_07060</name>
</gene>
<keyword evidence="2" id="KW-1185">Reference proteome</keyword>
<dbReference type="Proteomes" id="UP000637074">
    <property type="component" value="Unassembled WGS sequence"/>
</dbReference>
<reference evidence="1 2" key="1">
    <citation type="journal article" date="2022" name="Int. J. Syst. Evol. Microbiol.">
        <title>Neobacillus kokaensis sp. nov., isolated from soil.</title>
        <authorList>
            <person name="Yuki K."/>
            <person name="Matsubara H."/>
            <person name="Yamaguchi S."/>
        </authorList>
    </citation>
    <scope>NUCLEOTIDE SEQUENCE [LARGE SCALE GENOMIC DNA]</scope>
    <source>
        <strain evidence="1 2">LOB 377</strain>
    </source>
</reference>
<evidence type="ECO:0000313" key="2">
    <source>
        <dbReference type="Proteomes" id="UP000637074"/>
    </source>
</evidence>
<comment type="caution">
    <text evidence="1">The sequence shown here is derived from an EMBL/GenBank/DDBJ whole genome shotgun (WGS) entry which is preliminary data.</text>
</comment>
<sequence>MLGSIFGTALEAGIIGAACIGGQGICIGMPPYGGQNPGPGIIGVIGTQ</sequence>
<dbReference type="EMBL" id="BNDS01000002">
    <property type="protein sequence ID" value="GHH97163.1"/>
    <property type="molecule type" value="Genomic_DNA"/>
</dbReference>
<evidence type="ECO:0000313" key="1">
    <source>
        <dbReference type="EMBL" id="GHH97163.1"/>
    </source>
</evidence>